<evidence type="ECO:0000313" key="2">
    <source>
        <dbReference type="Proteomes" id="UP001144256"/>
    </source>
</evidence>
<evidence type="ECO:0000313" key="1">
    <source>
        <dbReference type="EMBL" id="GKX29022.1"/>
    </source>
</evidence>
<protein>
    <submittedName>
        <fullName evidence="1">Uncharacterized protein</fullName>
    </submittedName>
</protein>
<comment type="caution">
    <text evidence="1">The sequence shown here is derived from an EMBL/GenBank/DDBJ whole genome shotgun (WGS) entry which is preliminary data.</text>
</comment>
<dbReference type="RefSeq" id="WP_281814089.1">
    <property type="nucleotide sequence ID" value="NZ_BRLB01000002.1"/>
</dbReference>
<accession>A0A9W5Y8W7</accession>
<gene>
    <name evidence="1" type="ORF">SH1V18_15020</name>
</gene>
<keyword evidence="2" id="KW-1185">Reference proteome</keyword>
<organism evidence="1 2">
    <name type="scientific">Vallitalea longa</name>
    <dbReference type="NCBI Taxonomy" id="2936439"/>
    <lineage>
        <taxon>Bacteria</taxon>
        <taxon>Bacillati</taxon>
        <taxon>Bacillota</taxon>
        <taxon>Clostridia</taxon>
        <taxon>Lachnospirales</taxon>
        <taxon>Vallitaleaceae</taxon>
        <taxon>Vallitalea</taxon>
    </lineage>
</organism>
<dbReference type="EMBL" id="BRLB01000002">
    <property type="protein sequence ID" value="GKX29022.1"/>
    <property type="molecule type" value="Genomic_DNA"/>
</dbReference>
<proteinExistence type="predicted"/>
<dbReference type="Proteomes" id="UP001144256">
    <property type="component" value="Unassembled WGS sequence"/>
</dbReference>
<reference evidence="1" key="1">
    <citation type="submission" date="2022-06" db="EMBL/GenBank/DDBJ databases">
        <title>Vallitalea longa sp. nov., an anaerobic bacterium isolated from marine sediment.</title>
        <authorList>
            <person name="Hirano S."/>
            <person name="Terahara T."/>
            <person name="Mori K."/>
            <person name="Hamada M."/>
            <person name="Matsumoto R."/>
            <person name="Kobayashi T."/>
        </authorList>
    </citation>
    <scope>NUCLEOTIDE SEQUENCE</scope>
    <source>
        <strain evidence="1">SH18-1</strain>
    </source>
</reference>
<dbReference type="AlphaFoldDB" id="A0A9W5Y8W7"/>
<name>A0A9W5Y8W7_9FIRM</name>
<sequence>MNKYQCLRCDTIVKSKYILSDIKCPVCGKMLKEISRTKGVRLSPSIIKEYETLSQNKDDKEDNKEFKYKIDIDTSKALEAIKELNINLASCVNRDDIIGRALKSYKPDFKEQPVTISQFKHVTGLVLDELEKVIDTSDKKINPPHHQ</sequence>